<sequence>MKIHEKTTPLLCGDYSHLFPPFHHPKHCPVICSTSTLDVEEVKGQMISLQHRGHHHHNGEA</sequence>
<evidence type="ECO:0000313" key="1">
    <source>
        <dbReference type="EMBL" id="KAH9506856.1"/>
    </source>
</evidence>
<protein>
    <submittedName>
        <fullName evidence="1">Uncharacterized protein</fullName>
    </submittedName>
</protein>
<reference evidence="1" key="1">
    <citation type="submission" date="2013-05" db="EMBL/GenBank/DDBJ databases">
        <authorList>
            <person name="Yim A.K.Y."/>
            <person name="Chan T.F."/>
            <person name="Ji K.M."/>
            <person name="Liu X.Y."/>
            <person name="Zhou J.W."/>
            <person name="Li R.Q."/>
            <person name="Yang K.Y."/>
            <person name="Li J."/>
            <person name="Li M."/>
            <person name="Law P.T.W."/>
            <person name="Wu Y.L."/>
            <person name="Cai Z.L."/>
            <person name="Qin H."/>
            <person name="Bao Y."/>
            <person name="Leung R.K.K."/>
            <person name="Ng P.K.S."/>
            <person name="Zou J."/>
            <person name="Zhong X.J."/>
            <person name="Ran P.X."/>
            <person name="Zhong N.S."/>
            <person name="Liu Z.G."/>
            <person name="Tsui S.K.W."/>
        </authorList>
    </citation>
    <scope>NUCLEOTIDE SEQUENCE</scope>
    <source>
        <strain evidence="1">Derf</strain>
        <tissue evidence="1">Whole organism</tissue>
    </source>
</reference>
<dbReference type="AlphaFoldDB" id="A0A922HSF8"/>
<dbReference type="Proteomes" id="UP000790347">
    <property type="component" value="Unassembled WGS sequence"/>
</dbReference>
<reference evidence="1" key="2">
    <citation type="journal article" date="2022" name="Res Sq">
        <title>Comparative Genomics Reveals Insights into the Divergent Evolution of Astigmatic Mites and Household Pest Adaptations.</title>
        <authorList>
            <person name="Xiong Q."/>
            <person name="Wan A.T.-Y."/>
            <person name="Liu X.-Y."/>
            <person name="Fung C.S.-H."/>
            <person name="Xiao X."/>
            <person name="Malainual N."/>
            <person name="Hou J."/>
            <person name="Wang L."/>
            <person name="Wang M."/>
            <person name="Yang K."/>
            <person name="Cui Y."/>
            <person name="Leung E."/>
            <person name="Nong W."/>
            <person name="Shin S.-K."/>
            <person name="Au S."/>
            <person name="Jeong K.Y."/>
            <person name="Chew F.T."/>
            <person name="Hui J."/>
            <person name="Leung T.F."/>
            <person name="Tungtrongchitr A."/>
            <person name="Zhong N."/>
            <person name="Liu Z."/>
            <person name="Tsui S."/>
        </authorList>
    </citation>
    <scope>NUCLEOTIDE SEQUENCE</scope>
    <source>
        <strain evidence="1">Derf</strain>
        <tissue evidence="1">Whole organism</tissue>
    </source>
</reference>
<accession>A0A922HSF8</accession>
<dbReference type="EMBL" id="ASGP02000005">
    <property type="protein sequence ID" value="KAH9506856.1"/>
    <property type="molecule type" value="Genomic_DNA"/>
</dbReference>
<organism evidence="1 2">
    <name type="scientific">Dermatophagoides farinae</name>
    <name type="common">American house dust mite</name>
    <dbReference type="NCBI Taxonomy" id="6954"/>
    <lineage>
        <taxon>Eukaryota</taxon>
        <taxon>Metazoa</taxon>
        <taxon>Ecdysozoa</taxon>
        <taxon>Arthropoda</taxon>
        <taxon>Chelicerata</taxon>
        <taxon>Arachnida</taxon>
        <taxon>Acari</taxon>
        <taxon>Acariformes</taxon>
        <taxon>Sarcoptiformes</taxon>
        <taxon>Astigmata</taxon>
        <taxon>Psoroptidia</taxon>
        <taxon>Analgoidea</taxon>
        <taxon>Pyroglyphidae</taxon>
        <taxon>Dermatophagoidinae</taxon>
        <taxon>Dermatophagoides</taxon>
    </lineage>
</organism>
<keyword evidence="2" id="KW-1185">Reference proteome</keyword>
<comment type="caution">
    <text evidence="1">The sequence shown here is derived from an EMBL/GenBank/DDBJ whole genome shotgun (WGS) entry which is preliminary data.</text>
</comment>
<name>A0A922HSF8_DERFA</name>
<evidence type="ECO:0000313" key="2">
    <source>
        <dbReference type="Proteomes" id="UP000790347"/>
    </source>
</evidence>
<gene>
    <name evidence="1" type="ORF">DERF_011567</name>
</gene>
<proteinExistence type="predicted"/>